<accession>A0ACB9NTL5</accession>
<protein>
    <submittedName>
        <fullName evidence="1">Uncharacterized protein</fullName>
    </submittedName>
</protein>
<proteinExistence type="predicted"/>
<sequence>MKELKVMSIKSWGCKLSLPSSTHWKWFNNLHTLRLVKLNIGDISFVEILRRLKILDLAGSVFKKLPNGIADMNSELKLMDLSDCKIEEEEDCSEVIGRCLQLQELYMPIRIALPYECFMCDTFPKLHRYRLNICNHNFEDNDGLFNDAREFGVVSIWNMNISNLCPTVGDLLKRASPVLVGGCKTMIPDFVQAFGRTNELTKLYLYSCSEMECFIDRTTFDNADSFRVDAKFPSLGCAFEKLKYLSIEDCPNLTSLFNF</sequence>
<comment type="caution">
    <text evidence="1">The sequence shown here is derived from an EMBL/GenBank/DDBJ whole genome shotgun (WGS) entry which is preliminary data.</text>
</comment>
<name>A0ACB9NTL5_BAUVA</name>
<organism evidence="1 2">
    <name type="scientific">Bauhinia variegata</name>
    <name type="common">Purple orchid tree</name>
    <name type="synonym">Phanera variegata</name>
    <dbReference type="NCBI Taxonomy" id="167791"/>
    <lineage>
        <taxon>Eukaryota</taxon>
        <taxon>Viridiplantae</taxon>
        <taxon>Streptophyta</taxon>
        <taxon>Embryophyta</taxon>
        <taxon>Tracheophyta</taxon>
        <taxon>Spermatophyta</taxon>
        <taxon>Magnoliopsida</taxon>
        <taxon>eudicotyledons</taxon>
        <taxon>Gunneridae</taxon>
        <taxon>Pentapetalae</taxon>
        <taxon>rosids</taxon>
        <taxon>fabids</taxon>
        <taxon>Fabales</taxon>
        <taxon>Fabaceae</taxon>
        <taxon>Cercidoideae</taxon>
        <taxon>Cercideae</taxon>
        <taxon>Bauhiniinae</taxon>
        <taxon>Bauhinia</taxon>
    </lineage>
</organism>
<evidence type="ECO:0000313" key="1">
    <source>
        <dbReference type="EMBL" id="KAI4338236.1"/>
    </source>
</evidence>
<reference evidence="1 2" key="1">
    <citation type="journal article" date="2022" name="DNA Res.">
        <title>Chromosomal-level genome assembly of the orchid tree Bauhinia variegata (Leguminosae; Cercidoideae) supports the allotetraploid origin hypothesis of Bauhinia.</title>
        <authorList>
            <person name="Zhong Y."/>
            <person name="Chen Y."/>
            <person name="Zheng D."/>
            <person name="Pang J."/>
            <person name="Liu Y."/>
            <person name="Luo S."/>
            <person name="Meng S."/>
            <person name="Qian L."/>
            <person name="Wei D."/>
            <person name="Dai S."/>
            <person name="Zhou R."/>
        </authorList>
    </citation>
    <scope>NUCLEOTIDE SEQUENCE [LARGE SCALE GENOMIC DNA]</scope>
    <source>
        <strain evidence="1">BV-YZ2020</strain>
    </source>
</reference>
<gene>
    <name evidence="1" type="ORF">L6164_016580</name>
</gene>
<evidence type="ECO:0000313" key="2">
    <source>
        <dbReference type="Proteomes" id="UP000828941"/>
    </source>
</evidence>
<keyword evidence="2" id="KW-1185">Reference proteome</keyword>
<dbReference type="Proteomes" id="UP000828941">
    <property type="component" value="Chromosome 6"/>
</dbReference>
<dbReference type="EMBL" id="CM039431">
    <property type="protein sequence ID" value="KAI4338236.1"/>
    <property type="molecule type" value="Genomic_DNA"/>
</dbReference>